<dbReference type="Gene3D" id="1.20.144.10">
    <property type="entry name" value="Phosphatidic acid phosphatase type 2/haloperoxidase"/>
    <property type="match status" value="1"/>
</dbReference>
<accession>A0ABU1I065</accession>
<dbReference type="SUPFAM" id="SSF48317">
    <property type="entry name" value="Acid phosphatase/Vanadium-dependent haloperoxidase"/>
    <property type="match status" value="1"/>
</dbReference>
<evidence type="ECO:0000256" key="3">
    <source>
        <dbReference type="SAM" id="SignalP"/>
    </source>
</evidence>
<reference evidence="5 6" key="1">
    <citation type="submission" date="2023-08" db="EMBL/GenBank/DDBJ databases">
        <title>Functional and genomic diversity of the sorghum phyllosphere microbiome.</title>
        <authorList>
            <person name="Shade A."/>
        </authorList>
    </citation>
    <scope>NUCLEOTIDE SEQUENCE [LARGE SCALE GENOMIC DNA]</scope>
    <source>
        <strain evidence="5 6">SORGH_AS_0919</strain>
    </source>
</reference>
<feature type="region of interest" description="Disordered" evidence="2">
    <location>
        <begin position="618"/>
        <end position="708"/>
    </location>
</feature>
<dbReference type="PROSITE" id="PS51257">
    <property type="entry name" value="PROKAR_LIPOPROTEIN"/>
    <property type="match status" value="1"/>
</dbReference>
<evidence type="ECO:0000256" key="2">
    <source>
        <dbReference type="SAM" id="MobiDB-lite"/>
    </source>
</evidence>
<protein>
    <submittedName>
        <fullName evidence="5">Autotransporter-associated beta strand protein</fullName>
    </submittedName>
</protein>
<dbReference type="InterPro" id="IPR036938">
    <property type="entry name" value="PAP2/HPO_sf"/>
</dbReference>
<organism evidence="5 6">
    <name type="scientific">Microbacterium paludicola</name>
    <dbReference type="NCBI Taxonomy" id="300019"/>
    <lineage>
        <taxon>Bacteria</taxon>
        <taxon>Bacillati</taxon>
        <taxon>Actinomycetota</taxon>
        <taxon>Actinomycetes</taxon>
        <taxon>Micrococcales</taxon>
        <taxon>Microbacteriaceae</taxon>
        <taxon>Microbacterium</taxon>
    </lineage>
</organism>
<feature type="chain" id="PRO_5047532988" evidence="3">
    <location>
        <begin position="41"/>
        <end position="708"/>
    </location>
</feature>
<evidence type="ECO:0000256" key="1">
    <source>
        <dbReference type="ARBA" id="ARBA00022729"/>
    </source>
</evidence>
<proteinExistence type="predicted"/>
<dbReference type="NCBIfam" id="TIGR02601">
    <property type="entry name" value="autotrns_rpt"/>
    <property type="match status" value="1"/>
</dbReference>
<dbReference type="Pfam" id="PF01569">
    <property type="entry name" value="PAP2"/>
    <property type="match status" value="1"/>
</dbReference>
<dbReference type="Pfam" id="PF12951">
    <property type="entry name" value="PATR"/>
    <property type="match status" value="1"/>
</dbReference>
<evidence type="ECO:0000313" key="5">
    <source>
        <dbReference type="EMBL" id="MDR6167286.1"/>
    </source>
</evidence>
<dbReference type="RefSeq" id="WP_309665772.1">
    <property type="nucleotide sequence ID" value="NZ_JAVIZA010000001.1"/>
</dbReference>
<dbReference type="Proteomes" id="UP001260188">
    <property type="component" value="Unassembled WGS sequence"/>
</dbReference>
<comment type="caution">
    <text evidence="5">The sequence shown here is derived from an EMBL/GenBank/DDBJ whole genome shotgun (WGS) entry which is preliminary data.</text>
</comment>
<feature type="signal peptide" evidence="3">
    <location>
        <begin position="1"/>
        <end position="40"/>
    </location>
</feature>
<gene>
    <name evidence="5" type="ORF">QE367_001490</name>
</gene>
<evidence type="ECO:0000313" key="6">
    <source>
        <dbReference type="Proteomes" id="UP001260188"/>
    </source>
</evidence>
<feature type="compositionally biased region" description="Basic residues" evidence="2">
    <location>
        <begin position="655"/>
        <end position="667"/>
    </location>
</feature>
<feature type="domain" description="Phosphatidic acid phosphatase type 2/haloperoxidase" evidence="4">
    <location>
        <begin position="195"/>
        <end position="316"/>
    </location>
</feature>
<feature type="compositionally biased region" description="Low complexity" evidence="2">
    <location>
        <begin position="636"/>
        <end position="649"/>
    </location>
</feature>
<dbReference type="SMART" id="SM00014">
    <property type="entry name" value="acidPPc"/>
    <property type="match status" value="1"/>
</dbReference>
<feature type="compositionally biased region" description="Basic and acidic residues" evidence="2">
    <location>
        <begin position="668"/>
        <end position="678"/>
    </location>
</feature>
<keyword evidence="1 3" id="KW-0732">Signal</keyword>
<sequence>MPPAPSRPQSRPRRTAVPAAAVAAFTAACLTLGTAAPAGAADGELLDDGAIAPHSAPYGTFVDTYTANSSANATPETNPAIGVLSGMLDLWQPGATWDSGRATDAGAPVLDANIARNVKVARTRTAAQESAAWLFDRRHQSYSAVDGLGPAAAAFREAMNAGTTIPGTVPADATTVRYDDGGNSAGRWADPGSELGSVVSLVDTVRGPAASSNPSKNFFGYKRPFRWVDDSIIVPALLPVRKPDSEAASDGGFPSGHTNAAYLASFALADAAPQYQDQLIANAAEIGDSRIVAGMHSSLDVIGGRVLATALAAASLNDPANAELRAAASAEAQGLLATLPAAASPPVLDDAGYDALAQEYRERMTYGLPTTGDTGRAARVPAGAEVLLEHRLPYLDAEQRRWVLFSTAIDSGHAVLDDPEGWGRLNLFEASNGYGAFDTDVTVTMDAEAGGFAAADEWRNDIDGAGSLTKDGSGALILSGENSYAGGTVVAAGTLRAAAPTALGAGDLTVAGGSLVETTSGLTVGGDFAQAEAATLELSVDDAGPALAISGTARLGGTLRVDLAGAAPVSPLRLISYGSRAADTSFDAVELTGAGAGFDATLEYRADGVYLVEAAAPGEVPGETPGEIPGVPAPADPDAAGSGSAAAVGDGERSRARRRPHRSNRRRGGADRLDDRGRPPGSGRRGRAALARPTSGAALTGPRPDWSG</sequence>
<keyword evidence="6" id="KW-1185">Reference proteome</keyword>
<evidence type="ECO:0000259" key="4">
    <source>
        <dbReference type="SMART" id="SM00014"/>
    </source>
</evidence>
<dbReference type="EMBL" id="JAVIZA010000001">
    <property type="protein sequence ID" value="MDR6167286.1"/>
    <property type="molecule type" value="Genomic_DNA"/>
</dbReference>
<dbReference type="InterPro" id="IPR013425">
    <property type="entry name" value="Autotrns_rpt"/>
</dbReference>
<name>A0ABU1I065_9MICO</name>
<dbReference type="InterPro" id="IPR000326">
    <property type="entry name" value="PAP2/HPO"/>
</dbReference>